<dbReference type="EMBL" id="JABCKI010005754">
    <property type="protein sequence ID" value="KAG5638591.1"/>
    <property type="molecule type" value="Genomic_DNA"/>
</dbReference>
<dbReference type="PROSITE" id="PS51472">
    <property type="entry name" value="RRM_NUP35"/>
    <property type="match status" value="1"/>
</dbReference>
<evidence type="ECO:0000256" key="5">
    <source>
        <dbReference type="ARBA" id="ARBA00023010"/>
    </source>
</evidence>
<dbReference type="InterPro" id="IPR012677">
    <property type="entry name" value="Nucleotide-bd_a/b_plait_sf"/>
</dbReference>
<evidence type="ECO:0000313" key="11">
    <source>
        <dbReference type="EMBL" id="KAG5638591.1"/>
    </source>
</evidence>
<keyword evidence="7 8" id="KW-0539">Nucleus</keyword>
<dbReference type="GO" id="GO:0006999">
    <property type="term" value="P:nuclear pore organization"/>
    <property type="evidence" value="ECO:0007669"/>
    <property type="project" value="TreeGrafter"/>
</dbReference>
<keyword evidence="6 8" id="KW-0906">Nuclear pore complex</keyword>
<evidence type="ECO:0000256" key="1">
    <source>
        <dbReference type="ARBA" id="ARBA00004567"/>
    </source>
</evidence>
<dbReference type="Pfam" id="PF05172">
    <property type="entry name" value="RRM_Nup35"/>
    <property type="match status" value="1"/>
</dbReference>
<dbReference type="AlphaFoldDB" id="A0A9P7K538"/>
<dbReference type="Proteomes" id="UP000717328">
    <property type="component" value="Unassembled WGS sequence"/>
</dbReference>
<comment type="caution">
    <text evidence="11">The sequence shown here is derived from an EMBL/GenBank/DDBJ whole genome shotgun (WGS) entry which is preliminary data.</text>
</comment>
<evidence type="ECO:0000256" key="8">
    <source>
        <dbReference type="PROSITE-ProRule" id="PRU00804"/>
    </source>
</evidence>
<evidence type="ECO:0000256" key="6">
    <source>
        <dbReference type="ARBA" id="ARBA00023132"/>
    </source>
</evidence>
<evidence type="ECO:0000256" key="4">
    <source>
        <dbReference type="ARBA" id="ARBA00022927"/>
    </source>
</evidence>
<dbReference type="Gene3D" id="3.30.70.330">
    <property type="match status" value="1"/>
</dbReference>
<dbReference type="GO" id="GO:0051028">
    <property type="term" value="P:mRNA transport"/>
    <property type="evidence" value="ECO:0007669"/>
    <property type="project" value="UniProtKB-UniRule"/>
</dbReference>
<reference evidence="11" key="2">
    <citation type="submission" date="2021-10" db="EMBL/GenBank/DDBJ databases">
        <title>Phylogenomics reveals ancestral predisposition of the termite-cultivated fungus Termitomyces towards a domesticated lifestyle.</title>
        <authorList>
            <person name="Auxier B."/>
            <person name="Grum-Grzhimaylo A."/>
            <person name="Cardenas M.E."/>
            <person name="Lodge J.D."/>
            <person name="Laessoe T."/>
            <person name="Pedersen O."/>
            <person name="Smith M.E."/>
            <person name="Kuyper T.W."/>
            <person name="Franco-Molano E.A."/>
            <person name="Baroni T.J."/>
            <person name="Aanen D.K."/>
        </authorList>
    </citation>
    <scope>NUCLEOTIDE SEQUENCE</scope>
    <source>
        <strain evidence="11">D49</strain>
    </source>
</reference>
<dbReference type="GO" id="GO:0044615">
    <property type="term" value="C:nuclear pore nuclear basket"/>
    <property type="evidence" value="ECO:0007669"/>
    <property type="project" value="TreeGrafter"/>
</dbReference>
<evidence type="ECO:0000259" key="10">
    <source>
        <dbReference type="PROSITE" id="PS51472"/>
    </source>
</evidence>
<feature type="compositionally biased region" description="Polar residues" evidence="9">
    <location>
        <begin position="101"/>
        <end position="125"/>
    </location>
</feature>
<dbReference type="GO" id="GO:0017056">
    <property type="term" value="F:structural constituent of nuclear pore"/>
    <property type="evidence" value="ECO:0007669"/>
    <property type="project" value="TreeGrafter"/>
</dbReference>
<dbReference type="GO" id="GO:0044613">
    <property type="term" value="C:nuclear pore central transport channel"/>
    <property type="evidence" value="ECO:0007669"/>
    <property type="project" value="TreeGrafter"/>
</dbReference>
<evidence type="ECO:0000256" key="3">
    <source>
        <dbReference type="ARBA" id="ARBA00022816"/>
    </source>
</evidence>
<name>A0A9P7K538_9AGAR</name>
<reference evidence="11" key="1">
    <citation type="submission" date="2021-02" db="EMBL/GenBank/DDBJ databases">
        <authorList>
            <person name="Nieuwenhuis M."/>
            <person name="Van De Peppel L.J.J."/>
        </authorList>
    </citation>
    <scope>NUCLEOTIDE SEQUENCE</scope>
    <source>
        <strain evidence="11">D49</strain>
    </source>
</reference>
<evidence type="ECO:0000256" key="9">
    <source>
        <dbReference type="SAM" id="MobiDB-lite"/>
    </source>
</evidence>
<gene>
    <name evidence="11" type="ORF">H0H81_011677</name>
</gene>
<keyword evidence="5" id="KW-0811">Translocation</keyword>
<dbReference type="OrthoDB" id="3365060at2759"/>
<feature type="domain" description="RRM Nup35-type" evidence="10">
    <location>
        <begin position="146"/>
        <end position="227"/>
    </location>
</feature>
<comment type="subcellular location">
    <subcellularLocation>
        <location evidence="1">Nucleus</location>
        <location evidence="1">Nuclear pore complex</location>
    </subcellularLocation>
</comment>
<dbReference type="SUPFAM" id="SSF54928">
    <property type="entry name" value="RNA-binding domain, RBD"/>
    <property type="match status" value="1"/>
</dbReference>
<evidence type="ECO:0000256" key="2">
    <source>
        <dbReference type="ARBA" id="ARBA00022448"/>
    </source>
</evidence>
<evidence type="ECO:0000256" key="7">
    <source>
        <dbReference type="ARBA" id="ARBA00023242"/>
    </source>
</evidence>
<dbReference type="InterPro" id="IPR035979">
    <property type="entry name" value="RBD_domain_sf"/>
</dbReference>
<dbReference type="PANTHER" id="PTHR21527">
    <property type="entry name" value="NUCLEOPORIN NUP35"/>
    <property type="match status" value="1"/>
</dbReference>
<proteinExistence type="predicted"/>
<keyword evidence="4" id="KW-0653">Protein transport</keyword>
<protein>
    <recommendedName>
        <fullName evidence="10">RRM Nup35-type domain-containing protein</fullName>
    </recommendedName>
</protein>
<feature type="region of interest" description="Disordered" evidence="9">
    <location>
        <begin position="71"/>
        <end position="145"/>
    </location>
</feature>
<dbReference type="GO" id="GO:0005543">
    <property type="term" value="F:phospholipid binding"/>
    <property type="evidence" value="ECO:0007669"/>
    <property type="project" value="TreeGrafter"/>
</dbReference>
<sequence>MGEHEHGGTTDDEFRRLAFAVKEPLPARISHVVTKQRRIALYPSPGNAPQGNQRVDEVPIVQTKAKMNQILSRGSTSDFGMDSMFESSRQRQKLIDEDAPPTNSVNDIPNEINQGPGQPRNSIQDLPSFVRRGPRPSPATPQPSSQPQAMYLIVFGYPADKYAMTVDYFQSLGATTDPDPHLEIQNCFRIGFTDPGDALRAVRKNGEVLGGCWMVGVKWADPAQAELLLGQSPTSPLAESSANTSTSAMAVDEPSPALHKTLGGVAKASATSYAHGTTPMKLAPSSAAFRRPDATPQQPQPQRGWGPMMPVSAAQLQQQPLQPQPQTATSSPSKGMLGQVSDMIFGW</sequence>
<dbReference type="PANTHER" id="PTHR21527:SF6">
    <property type="entry name" value="NUCLEOPORIN NUP35"/>
    <property type="match status" value="1"/>
</dbReference>
<dbReference type="GO" id="GO:0003676">
    <property type="term" value="F:nucleic acid binding"/>
    <property type="evidence" value="ECO:0007669"/>
    <property type="project" value="InterPro"/>
</dbReference>
<feature type="compositionally biased region" description="Low complexity" evidence="9">
    <location>
        <begin position="312"/>
        <end position="333"/>
    </location>
</feature>
<dbReference type="GO" id="GO:0006607">
    <property type="term" value="P:NLS-bearing protein import into nucleus"/>
    <property type="evidence" value="ECO:0007669"/>
    <property type="project" value="TreeGrafter"/>
</dbReference>
<organism evidence="11 12">
    <name type="scientific">Sphagnurus paluster</name>
    <dbReference type="NCBI Taxonomy" id="117069"/>
    <lineage>
        <taxon>Eukaryota</taxon>
        <taxon>Fungi</taxon>
        <taxon>Dikarya</taxon>
        <taxon>Basidiomycota</taxon>
        <taxon>Agaricomycotina</taxon>
        <taxon>Agaricomycetes</taxon>
        <taxon>Agaricomycetidae</taxon>
        <taxon>Agaricales</taxon>
        <taxon>Tricholomatineae</taxon>
        <taxon>Lyophyllaceae</taxon>
        <taxon>Sphagnurus</taxon>
    </lineage>
</organism>
<feature type="region of interest" description="Disordered" evidence="9">
    <location>
        <begin position="287"/>
        <end position="341"/>
    </location>
</feature>
<accession>A0A9P7K538</accession>
<keyword evidence="3 8" id="KW-0509">mRNA transport</keyword>
<dbReference type="InterPro" id="IPR007846">
    <property type="entry name" value="RRM_NUP35_dom"/>
</dbReference>
<evidence type="ECO:0000313" key="12">
    <source>
        <dbReference type="Proteomes" id="UP000717328"/>
    </source>
</evidence>
<keyword evidence="2 8" id="KW-0813">Transport</keyword>
<keyword evidence="12" id="KW-1185">Reference proteome</keyword>